<evidence type="ECO:0000256" key="6">
    <source>
        <dbReference type="ARBA" id="ARBA00023054"/>
    </source>
</evidence>
<evidence type="ECO:0000259" key="8">
    <source>
        <dbReference type="Pfam" id="PF00931"/>
    </source>
</evidence>
<protein>
    <submittedName>
        <fullName evidence="12">Uncharacterized protein</fullName>
    </submittedName>
</protein>
<dbReference type="Gene3D" id="3.80.10.10">
    <property type="entry name" value="Ribonuclease Inhibitor"/>
    <property type="match status" value="1"/>
</dbReference>
<dbReference type="InterPro" id="IPR055414">
    <property type="entry name" value="LRR_R13L4/SHOC2-like"/>
</dbReference>
<reference evidence="12" key="1">
    <citation type="submission" date="2024-10" db="EMBL/GenBank/DDBJ databases">
        <authorList>
            <person name="Ryan C."/>
        </authorList>
    </citation>
    <scope>NUCLEOTIDE SEQUENCE [LARGE SCALE GENOMIC DNA]</scope>
</reference>
<dbReference type="PANTHER" id="PTHR23155">
    <property type="entry name" value="DISEASE RESISTANCE PROTEIN RP"/>
    <property type="match status" value="1"/>
</dbReference>
<comment type="similarity">
    <text evidence="1">Belongs to the disease resistance NB-LRR family.</text>
</comment>
<sequence length="955" mass="108472">MDVATGSLSTLLPKLANLLQDEYNLQRSARKGIEFLHKELKFMHATLRKLGNEPREQLEEQQMIWARDVRELSYDMEDIVDTFMVDVEGPDPPSKRGVKKIFKKMMRQVNKGMARREVAQEINDIKEHAKELAERRERYKVDIAPTNKIHVDPRLSAMYADATKIIVGIEEAKEEVITMLTGGDGDQKKRIVSIAGFGGLGKTTLAKAVYDDIKKDFDCTAFVSVSRNVDTQKLLQDMLYQLDKKTFGDIHSKKLGEMLLIYEATEFLNNKRYLVVIDDIWNKEPWNNVIKLALIENNMRSRIITTTRNIDVAKHAGSCYRLKPLSDESGEKLFYGRIFGSEDKCPNRFSEVSKKILKKCGGIPLAIVTTSSMLANKLDNINEWNKVLDSIGSGLGGSSSSMDDMRKILLLSYYDLPSHLKPCLLYLSIFPEDYEIKKERLIWRWVAEGFVQQAVGVQSFLEIGESYFNELLNRSMIQPADMDDLEGTPNACRVHDTVLDLIISLSVEECFITTEFNDRKHSLENKQVRRLSLHNTTTWPTLKMRKLRSLTIFTPDNVVIDPTPSLSRNILLRVLDLQGCNLKNLASLGFLGSLSHLRYLGLSTSTDFDDDPDQLPAEIGKLRFLQTLDLFGVSYLEELPSSITCLGQLMCLRSRRSGIVLPDGLKNLTSLEVLDKLVVTSECIARQLGHLTQLRVLKVVVLPFQDGVVTKIDNVMLELESSLSKLTKIESLQIDGFSIDSSMEEPLRNLRRLGMRVDFLPTWITPALLPGLCYLDIFVRIARGEDIQVLSTLLCLHHLEFSTDEVSVQESCVVVGPDAFQCAVKCDFYSARGLVLPCMFPRGAMPRLQDFRFSLELKQFLSGGKFTADDLCLGHLPSLRSVTVGGLDLSLDARKKIMKERYRRKKNTYEDRDDDLSKKEDIDEEMVIRTLKKKVEHEAAIHPNGPLRIAYNFWD</sequence>
<keyword evidence="6 7" id="KW-0175">Coiled coil</keyword>
<evidence type="ECO:0000256" key="7">
    <source>
        <dbReference type="SAM" id="Coils"/>
    </source>
</evidence>
<feature type="coiled-coil region" evidence="7">
    <location>
        <begin position="115"/>
        <end position="142"/>
    </location>
</feature>
<dbReference type="InterPro" id="IPR041118">
    <property type="entry name" value="Rx_N"/>
</dbReference>
<dbReference type="InterPro" id="IPR038005">
    <property type="entry name" value="RX-like_CC"/>
</dbReference>
<proteinExistence type="inferred from homology"/>
<dbReference type="InterPro" id="IPR044974">
    <property type="entry name" value="Disease_R_plants"/>
</dbReference>
<evidence type="ECO:0000256" key="1">
    <source>
        <dbReference type="ARBA" id="ARBA00008894"/>
    </source>
</evidence>
<dbReference type="Pfam" id="PF23559">
    <property type="entry name" value="WHD_DRP"/>
    <property type="match status" value="1"/>
</dbReference>
<dbReference type="InterPro" id="IPR042197">
    <property type="entry name" value="Apaf_helical"/>
</dbReference>
<evidence type="ECO:0000313" key="13">
    <source>
        <dbReference type="Proteomes" id="UP001497457"/>
    </source>
</evidence>
<dbReference type="Gene3D" id="1.10.8.430">
    <property type="entry name" value="Helical domain of apoptotic protease-activating factors"/>
    <property type="match status" value="1"/>
</dbReference>
<organism evidence="12 13">
    <name type="scientific">Urochloa decumbens</name>
    <dbReference type="NCBI Taxonomy" id="240449"/>
    <lineage>
        <taxon>Eukaryota</taxon>
        <taxon>Viridiplantae</taxon>
        <taxon>Streptophyta</taxon>
        <taxon>Embryophyta</taxon>
        <taxon>Tracheophyta</taxon>
        <taxon>Spermatophyta</taxon>
        <taxon>Magnoliopsida</taxon>
        <taxon>Liliopsida</taxon>
        <taxon>Poales</taxon>
        <taxon>Poaceae</taxon>
        <taxon>PACMAD clade</taxon>
        <taxon>Panicoideae</taxon>
        <taxon>Panicodae</taxon>
        <taxon>Paniceae</taxon>
        <taxon>Melinidinae</taxon>
        <taxon>Urochloa</taxon>
    </lineage>
</organism>
<evidence type="ECO:0000256" key="2">
    <source>
        <dbReference type="ARBA" id="ARBA00022614"/>
    </source>
</evidence>
<dbReference type="InterPro" id="IPR002182">
    <property type="entry name" value="NB-ARC"/>
</dbReference>
<keyword evidence="13" id="KW-1185">Reference proteome</keyword>
<dbReference type="GO" id="GO:0000166">
    <property type="term" value="F:nucleotide binding"/>
    <property type="evidence" value="ECO:0007669"/>
    <property type="project" value="UniProtKB-KW"/>
</dbReference>
<dbReference type="InterPro" id="IPR032675">
    <property type="entry name" value="LRR_dom_sf"/>
</dbReference>
<dbReference type="FunFam" id="1.10.10.10:FF:000322">
    <property type="entry name" value="Probable disease resistance protein At1g63360"/>
    <property type="match status" value="1"/>
</dbReference>
<dbReference type="PRINTS" id="PR00364">
    <property type="entry name" value="DISEASERSIST"/>
</dbReference>
<keyword evidence="3" id="KW-0677">Repeat</keyword>
<evidence type="ECO:0000259" key="11">
    <source>
        <dbReference type="Pfam" id="PF23598"/>
    </source>
</evidence>
<dbReference type="SUPFAM" id="SSF52047">
    <property type="entry name" value="RNI-like"/>
    <property type="match status" value="1"/>
</dbReference>
<name>A0ABC8VVP5_9POAL</name>
<evidence type="ECO:0000256" key="3">
    <source>
        <dbReference type="ARBA" id="ARBA00022737"/>
    </source>
</evidence>
<evidence type="ECO:0000259" key="10">
    <source>
        <dbReference type="Pfam" id="PF23559"/>
    </source>
</evidence>
<dbReference type="Gene3D" id="1.10.10.10">
    <property type="entry name" value="Winged helix-like DNA-binding domain superfamily/Winged helix DNA-binding domain"/>
    <property type="match status" value="1"/>
</dbReference>
<feature type="domain" description="Disease resistance R13L4/SHOC-2-like LRR" evidence="11">
    <location>
        <begin position="546"/>
        <end position="885"/>
    </location>
</feature>
<keyword evidence="4" id="KW-0547">Nucleotide-binding</keyword>
<dbReference type="InterPro" id="IPR027417">
    <property type="entry name" value="P-loop_NTPase"/>
</dbReference>
<keyword evidence="5" id="KW-0611">Plant defense</keyword>
<dbReference type="PROSITE" id="PS51450">
    <property type="entry name" value="LRR"/>
    <property type="match status" value="1"/>
</dbReference>
<evidence type="ECO:0000259" key="9">
    <source>
        <dbReference type="Pfam" id="PF18052"/>
    </source>
</evidence>
<dbReference type="AlphaFoldDB" id="A0ABC8VVP5"/>
<feature type="domain" description="Disease resistance N-terminal" evidence="9">
    <location>
        <begin position="8"/>
        <end position="91"/>
    </location>
</feature>
<dbReference type="CDD" id="cd14798">
    <property type="entry name" value="RX-CC_like"/>
    <property type="match status" value="1"/>
</dbReference>
<evidence type="ECO:0000313" key="12">
    <source>
        <dbReference type="EMBL" id="CAL4897537.1"/>
    </source>
</evidence>
<dbReference type="Pfam" id="PF18052">
    <property type="entry name" value="Rx_N"/>
    <property type="match status" value="1"/>
</dbReference>
<dbReference type="InterPro" id="IPR001611">
    <property type="entry name" value="Leu-rich_rpt"/>
</dbReference>
<dbReference type="SUPFAM" id="SSF52540">
    <property type="entry name" value="P-loop containing nucleoside triphosphate hydrolases"/>
    <property type="match status" value="1"/>
</dbReference>
<dbReference type="PANTHER" id="PTHR23155:SF1116">
    <property type="entry name" value="OS12G0273300 PROTEIN"/>
    <property type="match status" value="1"/>
</dbReference>
<feature type="domain" description="NB-ARC" evidence="8">
    <location>
        <begin position="170"/>
        <end position="334"/>
    </location>
</feature>
<dbReference type="Gene3D" id="3.40.50.300">
    <property type="entry name" value="P-loop containing nucleotide triphosphate hydrolases"/>
    <property type="match status" value="1"/>
</dbReference>
<dbReference type="GO" id="GO:0002758">
    <property type="term" value="P:innate immune response-activating signaling pathway"/>
    <property type="evidence" value="ECO:0007669"/>
    <property type="project" value="UniProtKB-ARBA"/>
</dbReference>
<dbReference type="EMBL" id="OZ075121">
    <property type="protein sequence ID" value="CAL4897537.1"/>
    <property type="molecule type" value="Genomic_DNA"/>
</dbReference>
<dbReference type="GO" id="GO:0009626">
    <property type="term" value="P:plant-type hypersensitive response"/>
    <property type="evidence" value="ECO:0007669"/>
    <property type="project" value="UniProtKB-ARBA"/>
</dbReference>
<accession>A0ABC8VVP5</accession>
<dbReference type="FunFam" id="3.40.50.300:FF:001091">
    <property type="entry name" value="Probable disease resistance protein At1g61300"/>
    <property type="match status" value="1"/>
</dbReference>
<feature type="domain" description="Disease resistance protein winged helix" evidence="10">
    <location>
        <begin position="429"/>
        <end position="502"/>
    </location>
</feature>
<dbReference type="InterPro" id="IPR036388">
    <property type="entry name" value="WH-like_DNA-bd_sf"/>
</dbReference>
<dbReference type="GO" id="GO:0042742">
    <property type="term" value="P:defense response to bacterium"/>
    <property type="evidence" value="ECO:0007669"/>
    <property type="project" value="UniProtKB-ARBA"/>
</dbReference>
<dbReference type="Pfam" id="PF23598">
    <property type="entry name" value="LRR_14"/>
    <property type="match status" value="1"/>
</dbReference>
<dbReference type="Proteomes" id="UP001497457">
    <property type="component" value="Chromosome 11b"/>
</dbReference>
<dbReference type="InterPro" id="IPR058922">
    <property type="entry name" value="WHD_DRP"/>
</dbReference>
<gene>
    <name evidence="12" type="ORF">URODEC1_LOCUS7308</name>
</gene>
<keyword evidence="2" id="KW-0433">Leucine-rich repeat</keyword>
<evidence type="ECO:0000256" key="5">
    <source>
        <dbReference type="ARBA" id="ARBA00022821"/>
    </source>
</evidence>
<dbReference type="Pfam" id="PF00931">
    <property type="entry name" value="NB-ARC"/>
    <property type="match status" value="1"/>
</dbReference>
<dbReference type="Gene3D" id="1.20.5.4130">
    <property type="match status" value="1"/>
</dbReference>
<evidence type="ECO:0000256" key="4">
    <source>
        <dbReference type="ARBA" id="ARBA00022741"/>
    </source>
</evidence>